<proteinExistence type="predicted"/>
<reference evidence="2" key="1">
    <citation type="journal article" date="2021" name="Proc. Natl. Acad. Sci. U.S.A.">
        <title>A Catalog of Tens of Thousands of Viruses from Human Metagenomes Reveals Hidden Associations with Chronic Diseases.</title>
        <authorList>
            <person name="Tisza M.J."/>
            <person name="Buck C.B."/>
        </authorList>
    </citation>
    <scope>NUCLEOTIDE SEQUENCE</scope>
    <source>
        <strain evidence="2">Ct6bb17</strain>
    </source>
</reference>
<evidence type="ECO:0000259" key="1">
    <source>
        <dbReference type="Pfam" id="PF06605"/>
    </source>
</evidence>
<feature type="domain" description="Tail spike" evidence="1">
    <location>
        <begin position="201"/>
        <end position="354"/>
    </location>
</feature>
<accession>A0A8S5NXV4</accession>
<protein>
    <submittedName>
        <fullName evidence="2">Tail protein</fullName>
    </submittedName>
</protein>
<dbReference type="EMBL" id="BK015290">
    <property type="protein sequence ID" value="DAD99638.1"/>
    <property type="molecule type" value="Genomic_DNA"/>
</dbReference>
<sequence>MLDVWIYNGETATNISGDRVDNRVDGTYTEETNAIPSATFTIYPNNTGFNQLTEFVTRVRIFKKEKCVFSGRVILVEPSVESNGTVSKKVTCEGCLGFLNDTFAYPLIGRLEGYDITLTKAVQFMIDFHNKQVGESSKKYIVYSPPASNTILENVEITAESSTWGVLSQEAFTDDLDFKITDDLTKLILSVLGDGDVGGGVELTLDVNMQSISIVPSFDLCTRVVPFTTEGLPMGTIGMNETDYYVEDKKSKKIYGVIAKGHKFDSVKKTTSLKEKATKWLKKNSSIIKSINISALDLYDQGITPAQFEVGKTYPIRCPQINFNETVKLRKVTRDINDEWNVQLEFGEKKYSAKKYIKLNKYKKGMKL</sequence>
<organism evidence="2">
    <name type="scientific">Siphoviridae sp. ct6bb17</name>
    <dbReference type="NCBI Taxonomy" id="2825345"/>
    <lineage>
        <taxon>Viruses</taxon>
        <taxon>Duplodnaviria</taxon>
        <taxon>Heunggongvirae</taxon>
        <taxon>Uroviricota</taxon>
        <taxon>Caudoviricetes</taxon>
    </lineage>
</organism>
<evidence type="ECO:0000313" key="2">
    <source>
        <dbReference type="EMBL" id="DAD99638.1"/>
    </source>
</evidence>
<name>A0A8S5NXV4_9CAUD</name>
<dbReference type="InterPro" id="IPR010572">
    <property type="entry name" value="Tail_dom"/>
</dbReference>
<dbReference type="Pfam" id="PF06605">
    <property type="entry name" value="Prophage_tail"/>
    <property type="match status" value="1"/>
</dbReference>